<dbReference type="OrthoDB" id="9805537at2"/>
<keyword evidence="14" id="KW-1185">Reference proteome</keyword>
<keyword evidence="5 11" id="KW-0004">4Fe-4S</keyword>
<dbReference type="GO" id="GO:0003941">
    <property type="term" value="F:L-serine ammonia-lyase activity"/>
    <property type="evidence" value="ECO:0007669"/>
    <property type="project" value="UniProtKB-UniRule"/>
</dbReference>
<dbReference type="GO" id="GO:0046872">
    <property type="term" value="F:metal ion binding"/>
    <property type="evidence" value="ECO:0007669"/>
    <property type="project" value="UniProtKB-KW"/>
</dbReference>
<dbReference type="RefSeq" id="WP_031392577.1">
    <property type="nucleotide sequence ID" value="NZ_JPNB01000003.1"/>
</dbReference>
<keyword evidence="6 11" id="KW-0479">Metal-binding</keyword>
<comment type="caution">
    <text evidence="13">The sequence shown here is derived from an EMBL/GenBank/DDBJ whole genome shotgun (WGS) entry which is preliminary data.</text>
</comment>
<evidence type="ECO:0000256" key="4">
    <source>
        <dbReference type="ARBA" id="ARBA00022432"/>
    </source>
</evidence>
<dbReference type="STRING" id="1469948.GCA_000732725_03959"/>
<proteinExistence type="inferred from homology"/>
<evidence type="ECO:0000256" key="8">
    <source>
        <dbReference type="ARBA" id="ARBA00023014"/>
    </source>
</evidence>
<keyword evidence="8 11" id="KW-0411">Iron-sulfur</keyword>
<evidence type="ECO:0000256" key="7">
    <source>
        <dbReference type="ARBA" id="ARBA00023004"/>
    </source>
</evidence>
<dbReference type="EMBL" id="SLUO01000017">
    <property type="protein sequence ID" value="TCL55007.1"/>
    <property type="molecule type" value="Genomic_DNA"/>
</dbReference>
<evidence type="ECO:0000256" key="3">
    <source>
        <dbReference type="ARBA" id="ARBA00008636"/>
    </source>
</evidence>
<dbReference type="PANTHER" id="PTHR30182">
    <property type="entry name" value="L-SERINE DEHYDRATASE"/>
    <property type="match status" value="1"/>
</dbReference>
<dbReference type="InterPro" id="IPR004642">
    <property type="entry name" value="Ser_deHydtase_asu"/>
</dbReference>
<evidence type="ECO:0000256" key="1">
    <source>
        <dbReference type="ARBA" id="ARBA00001966"/>
    </source>
</evidence>
<evidence type="ECO:0000313" key="14">
    <source>
        <dbReference type="Proteomes" id="UP000295718"/>
    </source>
</evidence>
<keyword evidence="7 11" id="KW-0408">Iron</keyword>
<name>A0A4R1QNW4_9FIRM</name>
<comment type="cofactor">
    <cofactor evidence="1 11">
        <name>[4Fe-4S] cluster</name>
        <dbReference type="ChEBI" id="CHEBI:49883"/>
    </cofactor>
</comment>
<reference evidence="13 14" key="1">
    <citation type="submission" date="2019-03" db="EMBL/GenBank/DDBJ databases">
        <title>Genomic Encyclopedia of Type Strains, Phase IV (KMG-IV): sequencing the most valuable type-strain genomes for metagenomic binning, comparative biology and taxonomic classification.</title>
        <authorList>
            <person name="Goeker M."/>
        </authorList>
    </citation>
    <scope>NUCLEOTIDE SEQUENCE [LARGE SCALE GENOMIC DNA]</scope>
    <source>
        <strain evidence="13 14">DSM 100556</strain>
    </source>
</reference>
<dbReference type="EC" id="4.3.1.17" evidence="11"/>
<accession>A0A4R1QNW4</accession>
<dbReference type="AlphaFoldDB" id="A0A4R1QNW4"/>
<keyword evidence="9 11" id="KW-0456">Lyase</keyword>
<keyword evidence="4 11" id="KW-0312">Gluconeogenesis</keyword>
<comment type="similarity">
    <text evidence="3 11">Belongs to the iron-sulfur dependent L-serine dehydratase family.</text>
</comment>
<evidence type="ECO:0000256" key="11">
    <source>
        <dbReference type="RuleBase" id="RU366059"/>
    </source>
</evidence>
<dbReference type="NCBIfam" id="TIGR00718">
    <property type="entry name" value="sda_alpha"/>
    <property type="match status" value="1"/>
</dbReference>
<comment type="pathway">
    <text evidence="2">Carbohydrate biosynthesis; gluconeogenesis.</text>
</comment>
<evidence type="ECO:0000256" key="6">
    <source>
        <dbReference type="ARBA" id="ARBA00022723"/>
    </source>
</evidence>
<evidence type="ECO:0000313" key="13">
    <source>
        <dbReference type="EMBL" id="TCL55007.1"/>
    </source>
</evidence>
<evidence type="ECO:0000256" key="5">
    <source>
        <dbReference type="ARBA" id="ARBA00022485"/>
    </source>
</evidence>
<evidence type="ECO:0000259" key="12">
    <source>
        <dbReference type="Pfam" id="PF03313"/>
    </source>
</evidence>
<dbReference type="InterPro" id="IPR051318">
    <property type="entry name" value="Fe-S_L-Ser"/>
</dbReference>
<dbReference type="PANTHER" id="PTHR30182:SF1">
    <property type="entry name" value="L-SERINE DEHYDRATASE 1"/>
    <property type="match status" value="1"/>
</dbReference>
<feature type="domain" description="Serine dehydratase-like alpha subunit" evidence="12">
    <location>
        <begin position="16"/>
        <end position="276"/>
    </location>
</feature>
<evidence type="ECO:0000256" key="2">
    <source>
        <dbReference type="ARBA" id="ARBA00004742"/>
    </source>
</evidence>
<gene>
    <name evidence="13" type="ORF">EDD76_11742</name>
</gene>
<sequence>MDFRNGKELLELCGQTSLSISQIMKQREMELQEITEQETDRKMAKSLDIMRVSAKEPLGNEISSIGGLIGGEAKKLDKLRAEGKSLCGATMSKAMTYSMAVLEVNASMGVIVAAPTAGSSGVLPGVLLALQEELGLSDEKVMDALYTAGAVGYLLMRNASVAGAQAGCQAEVGSASAMAAAAAVEIMGGTPEQALSAATGALSNLLGLVCDPIGGLVENPCQNRNSIGAANALLNAEQALAGIEQLIPFDEMVQVMYRVGRSLPFELRESALGGCAAAPTACGMSCMSEKR</sequence>
<organism evidence="13 14">
    <name type="scientific">Kineothrix alysoides</name>
    <dbReference type="NCBI Taxonomy" id="1469948"/>
    <lineage>
        <taxon>Bacteria</taxon>
        <taxon>Bacillati</taxon>
        <taxon>Bacillota</taxon>
        <taxon>Clostridia</taxon>
        <taxon>Lachnospirales</taxon>
        <taxon>Lachnospiraceae</taxon>
        <taxon>Kineothrix</taxon>
    </lineage>
</organism>
<evidence type="ECO:0000256" key="9">
    <source>
        <dbReference type="ARBA" id="ARBA00023239"/>
    </source>
</evidence>
<protein>
    <recommendedName>
        <fullName evidence="11">L-serine dehydratase</fullName>
        <ecNumber evidence="11">4.3.1.17</ecNumber>
    </recommendedName>
</protein>
<comment type="catalytic activity">
    <reaction evidence="10 11">
        <text>L-serine = pyruvate + NH4(+)</text>
        <dbReference type="Rhea" id="RHEA:19169"/>
        <dbReference type="ChEBI" id="CHEBI:15361"/>
        <dbReference type="ChEBI" id="CHEBI:28938"/>
        <dbReference type="ChEBI" id="CHEBI:33384"/>
        <dbReference type="EC" id="4.3.1.17"/>
    </reaction>
</comment>
<dbReference type="Proteomes" id="UP000295718">
    <property type="component" value="Unassembled WGS sequence"/>
</dbReference>
<dbReference type="Pfam" id="PF03313">
    <property type="entry name" value="SDH_alpha"/>
    <property type="match status" value="1"/>
</dbReference>
<dbReference type="InterPro" id="IPR005130">
    <property type="entry name" value="Ser_deHydtase-like_asu"/>
</dbReference>
<evidence type="ECO:0000256" key="10">
    <source>
        <dbReference type="ARBA" id="ARBA00049406"/>
    </source>
</evidence>
<dbReference type="GO" id="GO:0051539">
    <property type="term" value="F:4 iron, 4 sulfur cluster binding"/>
    <property type="evidence" value="ECO:0007669"/>
    <property type="project" value="UniProtKB-UniRule"/>
</dbReference>
<dbReference type="GO" id="GO:0006094">
    <property type="term" value="P:gluconeogenesis"/>
    <property type="evidence" value="ECO:0007669"/>
    <property type="project" value="UniProtKB-KW"/>
</dbReference>